<keyword evidence="2" id="KW-0285">Flavoprotein</keyword>
<sequence length="323" mass="33832">MGEYADLRALLQGLRAPMIVAPMLRVSGLELTAAVCAAGAIGAFPTVNARTPERLDEWLSALDQLQSEGAAPYCPNLIIKAPTLAEHLGLICAHEAKVVITSVGSPAPVIEPLHKAGCAVLADVASLAHARRAAESGADGLVLLTAGAGGQTGWLNPFAFVAAVREFYDGVLVVAGGMSHGRSLLAAQVAGYDAGYFGTRFIATEESLAQQAYRDLLTTSSMDDVLLTKAFTGLQTNMLRPAIEASGIDPDRLDESVTPDLAGRLFGDGADGPKRWQQIWSAGHTVSSVDRVAPAAELVAQIVDEYADCAAAQDRAHLSMRSR</sequence>
<evidence type="ECO:0000256" key="4">
    <source>
        <dbReference type="ARBA" id="ARBA00023002"/>
    </source>
</evidence>
<dbReference type="SUPFAM" id="SSF51412">
    <property type="entry name" value="Inosine monophosphate dehydrogenase (IMPDH)"/>
    <property type="match status" value="1"/>
</dbReference>
<dbReference type="InterPro" id="IPR013785">
    <property type="entry name" value="Aldolase_TIM"/>
</dbReference>
<dbReference type="InParanoid" id="A0A7L4YQK9"/>
<dbReference type="GO" id="GO:0018580">
    <property type="term" value="F:nitronate monooxygenase activity"/>
    <property type="evidence" value="ECO:0007669"/>
    <property type="project" value="InterPro"/>
</dbReference>
<protein>
    <submittedName>
        <fullName evidence="6">Nitronate monooxygenase</fullName>
    </submittedName>
</protein>
<proteinExistence type="inferred from homology"/>
<keyword evidence="5 6" id="KW-0503">Monooxygenase</keyword>
<evidence type="ECO:0000313" key="6">
    <source>
        <dbReference type="EMBL" id="QHC01223.1"/>
    </source>
</evidence>
<evidence type="ECO:0000256" key="2">
    <source>
        <dbReference type="ARBA" id="ARBA00022630"/>
    </source>
</evidence>
<dbReference type="InterPro" id="IPR004136">
    <property type="entry name" value="NMO"/>
</dbReference>
<keyword evidence="7" id="KW-1185">Reference proteome</keyword>
<dbReference type="AlphaFoldDB" id="A0A7L4YQK9"/>
<comment type="similarity">
    <text evidence="1">Belongs to the nitronate monooxygenase family. NMO class I subfamily.</text>
</comment>
<gene>
    <name evidence="6" type="ORF">EK0264_13605</name>
</gene>
<accession>A0A7L4YQK9</accession>
<dbReference type="Proteomes" id="UP000463857">
    <property type="component" value="Chromosome"/>
</dbReference>
<dbReference type="OrthoDB" id="9778912at2"/>
<dbReference type="PANTHER" id="PTHR42747">
    <property type="entry name" value="NITRONATE MONOOXYGENASE-RELATED"/>
    <property type="match status" value="1"/>
</dbReference>
<name>A0A7L4YQK9_9ACTN</name>
<keyword evidence="3" id="KW-0288">FMN</keyword>
<dbReference type="RefSeq" id="WP_159546360.1">
    <property type="nucleotide sequence ID" value="NZ_CP047156.1"/>
</dbReference>
<dbReference type="Gene3D" id="3.20.20.70">
    <property type="entry name" value="Aldolase class I"/>
    <property type="match status" value="1"/>
</dbReference>
<dbReference type="EMBL" id="CP047156">
    <property type="protein sequence ID" value="QHC01223.1"/>
    <property type="molecule type" value="Genomic_DNA"/>
</dbReference>
<evidence type="ECO:0000313" key="7">
    <source>
        <dbReference type="Proteomes" id="UP000463857"/>
    </source>
</evidence>
<reference evidence="6 7" key="1">
    <citation type="journal article" date="2018" name="Int. J. Syst. Evol. Microbiol.">
        <title>Epidermidibacterium keratini gen. nov., sp. nov., a member of the family Sporichthyaceae, isolated from keratin epidermis.</title>
        <authorList>
            <person name="Lee D.G."/>
            <person name="Trujillo M.E."/>
            <person name="Kang S."/>
            <person name="Nam J.J."/>
            <person name="Kim Y.J."/>
        </authorList>
    </citation>
    <scope>NUCLEOTIDE SEQUENCE [LARGE SCALE GENOMIC DNA]</scope>
    <source>
        <strain evidence="6 7">EPI-7</strain>
    </source>
</reference>
<dbReference type="PANTHER" id="PTHR42747:SF4">
    <property type="entry name" value="BLR1330 PROTEIN"/>
    <property type="match status" value="1"/>
</dbReference>
<evidence type="ECO:0000256" key="3">
    <source>
        <dbReference type="ARBA" id="ARBA00022643"/>
    </source>
</evidence>
<keyword evidence="4" id="KW-0560">Oxidoreductase</keyword>
<evidence type="ECO:0000256" key="5">
    <source>
        <dbReference type="ARBA" id="ARBA00023033"/>
    </source>
</evidence>
<dbReference type="CDD" id="cd04730">
    <property type="entry name" value="NPD_like"/>
    <property type="match status" value="1"/>
</dbReference>
<organism evidence="6 7">
    <name type="scientific">Epidermidibacterium keratini</name>
    <dbReference type="NCBI Taxonomy" id="1891644"/>
    <lineage>
        <taxon>Bacteria</taxon>
        <taxon>Bacillati</taxon>
        <taxon>Actinomycetota</taxon>
        <taxon>Actinomycetes</taxon>
        <taxon>Sporichthyales</taxon>
        <taxon>Sporichthyaceae</taxon>
        <taxon>Epidermidibacterium</taxon>
    </lineage>
</organism>
<dbReference type="Pfam" id="PF03060">
    <property type="entry name" value="NMO"/>
    <property type="match status" value="1"/>
</dbReference>
<dbReference type="KEGG" id="eke:EK0264_13605"/>
<evidence type="ECO:0000256" key="1">
    <source>
        <dbReference type="ARBA" id="ARBA00009881"/>
    </source>
</evidence>